<name>A0A8T0DX15_9TREM</name>
<sequence length="141" mass="15830">MAVHNLTQVESHVVTKQFKVVGLEESHSGSDGKSCNSSSPEDDLDFDGKYDKAFIRRCIDQTRHMTVAEVRESLKQLADKLTECKPVNQLEARPPLAISSGHGDLQTQLEHIHRHLLEYTRRDPDLSNAIGQVRIGKVSTR</sequence>
<proteinExistence type="predicted"/>
<keyword evidence="3" id="KW-1185">Reference proteome</keyword>
<comment type="caution">
    <text evidence="2">The sequence shown here is derived from an EMBL/GenBank/DDBJ whole genome shotgun (WGS) entry which is preliminary data.</text>
</comment>
<dbReference type="AlphaFoldDB" id="A0A8T0DX15"/>
<dbReference type="Proteomes" id="UP000699462">
    <property type="component" value="Unassembled WGS sequence"/>
</dbReference>
<protein>
    <submittedName>
        <fullName evidence="2">Uncharacterized protein</fullName>
    </submittedName>
</protein>
<gene>
    <name evidence="2" type="ORF">P879_04781</name>
</gene>
<evidence type="ECO:0000313" key="3">
    <source>
        <dbReference type="Proteomes" id="UP000699462"/>
    </source>
</evidence>
<evidence type="ECO:0000256" key="1">
    <source>
        <dbReference type="SAM" id="MobiDB-lite"/>
    </source>
</evidence>
<accession>A0A8T0DX15</accession>
<feature type="region of interest" description="Disordered" evidence="1">
    <location>
        <begin position="25"/>
        <end position="46"/>
    </location>
</feature>
<reference evidence="2 3" key="1">
    <citation type="submission" date="2019-07" db="EMBL/GenBank/DDBJ databases">
        <title>Annotation for the trematode Paragonimus westermani.</title>
        <authorList>
            <person name="Choi Y.-J."/>
        </authorList>
    </citation>
    <scope>NUCLEOTIDE SEQUENCE [LARGE SCALE GENOMIC DNA]</scope>
    <source>
        <strain evidence="2">180907_Pwestermani</strain>
    </source>
</reference>
<dbReference type="EMBL" id="JTDF01000628">
    <property type="protein sequence ID" value="KAF8571237.1"/>
    <property type="molecule type" value="Genomic_DNA"/>
</dbReference>
<evidence type="ECO:0000313" key="2">
    <source>
        <dbReference type="EMBL" id="KAF8571237.1"/>
    </source>
</evidence>
<organism evidence="2 3">
    <name type="scientific">Paragonimus westermani</name>
    <dbReference type="NCBI Taxonomy" id="34504"/>
    <lineage>
        <taxon>Eukaryota</taxon>
        <taxon>Metazoa</taxon>
        <taxon>Spiralia</taxon>
        <taxon>Lophotrochozoa</taxon>
        <taxon>Platyhelminthes</taxon>
        <taxon>Trematoda</taxon>
        <taxon>Digenea</taxon>
        <taxon>Plagiorchiida</taxon>
        <taxon>Troglotremata</taxon>
        <taxon>Troglotrematidae</taxon>
        <taxon>Paragonimus</taxon>
    </lineage>
</organism>